<keyword evidence="2" id="KW-0560">Oxidoreductase</keyword>
<sequence>MARYRSVAVYGATGRVGREINWDLSLRKAGIEGKDAQLELIRQASDAGVKRFIASEYGVHPETDLGRSEFFARWTAIASGFFDNMLPILISANVQTSTLTLKGSGKTKYPFTVRHDIGRVLAETFKEPERYKDVWLTVVNAWYTFDEIVQRIEDLSGKKWAVEKVKTDASTPILHLVEQKGGDIVPYASGPKSSLVDVEDFDVILRRYVDELAQWQKEVRLRFVCA</sequence>
<dbReference type="Proteomes" id="UP001305779">
    <property type="component" value="Unassembled WGS sequence"/>
</dbReference>
<dbReference type="PANTHER" id="PTHR47706">
    <property type="entry name" value="NMRA-LIKE FAMILY PROTEIN"/>
    <property type="match status" value="1"/>
</dbReference>
<name>A0ABR0E224_ZASCE</name>
<dbReference type="EMBL" id="JAXOVC010000012">
    <property type="protein sequence ID" value="KAK4495469.1"/>
    <property type="molecule type" value="Genomic_DNA"/>
</dbReference>
<proteinExistence type="predicted"/>
<gene>
    <name evidence="3" type="ORF">PRZ48_013800</name>
</gene>
<dbReference type="Gene3D" id="3.40.50.720">
    <property type="entry name" value="NAD(P)-binding Rossmann-like Domain"/>
    <property type="match status" value="1"/>
</dbReference>
<dbReference type="InterPro" id="IPR051609">
    <property type="entry name" value="NmrA/Isoflavone_reductase-like"/>
</dbReference>
<keyword evidence="4" id="KW-1185">Reference proteome</keyword>
<dbReference type="InterPro" id="IPR036291">
    <property type="entry name" value="NAD(P)-bd_dom_sf"/>
</dbReference>
<evidence type="ECO:0000313" key="3">
    <source>
        <dbReference type="EMBL" id="KAK4495469.1"/>
    </source>
</evidence>
<dbReference type="SUPFAM" id="SSF51735">
    <property type="entry name" value="NAD(P)-binding Rossmann-fold domains"/>
    <property type="match status" value="1"/>
</dbReference>
<dbReference type="PANTHER" id="PTHR47706:SF9">
    <property type="entry name" value="NMRA-LIKE DOMAIN-CONTAINING PROTEIN-RELATED"/>
    <property type="match status" value="1"/>
</dbReference>
<comment type="caution">
    <text evidence="3">The sequence shown here is derived from an EMBL/GenBank/DDBJ whole genome shotgun (WGS) entry which is preliminary data.</text>
</comment>
<evidence type="ECO:0008006" key="5">
    <source>
        <dbReference type="Google" id="ProtNLM"/>
    </source>
</evidence>
<accession>A0ABR0E224</accession>
<keyword evidence="1" id="KW-0521">NADP</keyword>
<organism evidence="3 4">
    <name type="scientific">Zasmidium cellare</name>
    <name type="common">Wine cellar mold</name>
    <name type="synonym">Racodium cellare</name>
    <dbReference type="NCBI Taxonomy" id="395010"/>
    <lineage>
        <taxon>Eukaryota</taxon>
        <taxon>Fungi</taxon>
        <taxon>Dikarya</taxon>
        <taxon>Ascomycota</taxon>
        <taxon>Pezizomycotina</taxon>
        <taxon>Dothideomycetes</taxon>
        <taxon>Dothideomycetidae</taxon>
        <taxon>Mycosphaerellales</taxon>
        <taxon>Mycosphaerellaceae</taxon>
        <taxon>Zasmidium</taxon>
    </lineage>
</organism>
<protein>
    <recommendedName>
        <fullName evidence="5">NmrA-like domain-containing protein</fullName>
    </recommendedName>
</protein>
<reference evidence="3 4" key="1">
    <citation type="journal article" date="2023" name="G3 (Bethesda)">
        <title>A chromosome-level genome assembly of Zasmidium syzygii isolated from banana leaves.</title>
        <authorList>
            <person name="van Westerhoven A.C."/>
            <person name="Mehrabi R."/>
            <person name="Talebi R."/>
            <person name="Steentjes M.B.F."/>
            <person name="Corcolon B."/>
            <person name="Chong P.A."/>
            <person name="Kema G.H.J."/>
            <person name="Seidl M.F."/>
        </authorList>
    </citation>
    <scope>NUCLEOTIDE SEQUENCE [LARGE SCALE GENOMIC DNA]</scope>
    <source>
        <strain evidence="3 4">P124</strain>
    </source>
</reference>
<evidence type="ECO:0000313" key="4">
    <source>
        <dbReference type="Proteomes" id="UP001305779"/>
    </source>
</evidence>
<evidence type="ECO:0000256" key="2">
    <source>
        <dbReference type="ARBA" id="ARBA00023002"/>
    </source>
</evidence>
<evidence type="ECO:0000256" key="1">
    <source>
        <dbReference type="ARBA" id="ARBA00022857"/>
    </source>
</evidence>